<dbReference type="Gene3D" id="3.40.50.2300">
    <property type="match status" value="2"/>
</dbReference>
<dbReference type="PANTHER" id="PTHR46847:SF1">
    <property type="entry name" value="D-ALLOSE-BINDING PERIPLASMIC PROTEIN-RELATED"/>
    <property type="match status" value="1"/>
</dbReference>
<comment type="similarity">
    <text evidence="2">Belongs to the bacterial solute-binding protein 2 family.</text>
</comment>
<dbReference type="InterPro" id="IPR025997">
    <property type="entry name" value="SBP_2_dom"/>
</dbReference>
<dbReference type="KEGG" id="ful:C4N20_08520"/>
<dbReference type="PANTHER" id="PTHR46847">
    <property type="entry name" value="D-ALLOSE-BINDING PERIPLASMIC PROTEIN-RELATED"/>
    <property type="match status" value="1"/>
</dbReference>
<protein>
    <submittedName>
        <fullName evidence="6">D-ribose-binding periplasmic protein</fullName>
    </submittedName>
</protein>
<accession>A0AAX1TVH9</accession>
<gene>
    <name evidence="6" type="primary">rbsB_2</name>
    <name evidence="6" type="ORF">NCTC12112_00254</name>
</gene>
<feature type="domain" description="Periplasmic binding protein" evidence="5">
    <location>
        <begin position="24"/>
        <end position="283"/>
    </location>
</feature>
<comment type="subcellular location">
    <subcellularLocation>
        <location evidence="1">Cell envelope</location>
    </subcellularLocation>
</comment>
<dbReference type="GO" id="GO:0030313">
    <property type="term" value="C:cell envelope"/>
    <property type="evidence" value="ECO:0007669"/>
    <property type="project" value="UniProtKB-SubCell"/>
</dbReference>
<dbReference type="CDD" id="cd01536">
    <property type="entry name" value="PBP1_ABC_sugar_binding-like"/>
    <property type="match status" value="1"/>
</dbReference>
<dbReference type="RefSeq" id="WP_005979039.1">
    <property type="nucleotide sequence ID" value="NZ_BAABXY010000001.1"/>
</dbReference>
<organism evidence="6 7">
    <name type="scientific">Fusobacterium ulcerans</name>
    <dbReference type="NCBI Taxonomy" id="861"/>
    <lineage>
        <taxon>Bacteria</taxon>
        <taxon>Fusobacteriati</taxon>
        <taxon>Fusobacteriota</taxon>
        <taxon>Fusobacteriia</taxon>
        <taxon>Fusobacteriales</taxon>
        <taxon>Fusobacteriaceae</taxon>
        <taxon>Fusobacterium</taxon>
    </lineage>
</organism>
<evidence type="ECO:0000313" key="7">
    <source>
        <dbReference type="Proteomes" id="UP000249008"/>
    </source>
</evidence>
<dbReference type="Pfam" id="PF13407">
    <property type="entry name" value="Peripla_BP_4"/>
    <property type="match status" value="1"/>
</dbReference>
<evidence type="ECO:0000259" key="5">
    <source>
        <dbReference type="Pfam" id="PF13407"/>
    </source>
</evidence>
<evidence type="ECO:0000256" key="4">
    <source>
        <dbReference type="SAM" id="SignalP"/>
    </source>
</evidence>
<sequence>MKKLLLGALCLVVGATAFAAEKVIGVSLPGPVGYFIAVRDGMDTQAKKEGLKLEYTDANWDPIKQLSQIEDLVAKKVDVIAVAAADSEAIKGAIAIANEAKIPVIAFTNAIGSDEDGKYDGVVTYVGQNEVKTGALTGKIAKNLLKKDDAKIVLIEGVPGTPPQRNRKKGLTEEIAGTKMEIVYNQTSRWEKERAMKIVEDLIQKNQKMDIIITQDDNSAMGAGMALQEAGLKDKIYVIGLGGSKEGLAAIKDGLIDGTTYMSAVEEGAKTIEAAGKLLKGEKLDPVTPMIQVEVNKENVNNFKGEW</sequence>
<evidence type="ECO:0000256" key="2">
    <source>
        <dbReference type="ARBA" id="ARBA00007639"/>
    </source>
</evidence>
<evidence type="ECO:0000256" key="1">
    <source>
        <dbReference type="ARBA" id="ARBA00004196"/>
    </source>
</evidence>
<proteinExistence type="inferred from homology"/>
<keyword evidence="3 4" id="KW-0732">Signal</keyword>
<reference evidence="6 7" key="1">
    <citation type="submission" date="2018-06" db="EMBL/GenBank/DDBJ databases">
        <authorList>
            <consortium name="Pathogen Informatics"/>
            <person name="Doyle S."/>
        </authorList>
    </citation>
    <scope>NUCLEOTIDE SEQUENCE [LARGE SCALE GENOMIC DNA]</scope>
    <source>
        <strain evidence="6 7">NCTC12112</strain>
    </source>
</reference>
<evidence type="ECO:0000256" key="3">
    <source>
        <dbReference type="ARBA" id="ARBA00022729"/>
    </source>
</evidence>
<dbReference type="GeneID" id="78454852"/>
<dbReference type="EMBL" id="LS483487">
    <property type="protein sequence ID" value="SQI99736.1"/>
    <property type="molecule type" value="Genomic_DNA"/>
</dbReference>
<feature type="chain" id="PRO_5043298111" evidence="4">
    <location>
        <begin position="20"/>
        <end position="307"/>
    </location>
</feature>
<evidence type="ECO:0000313" key="6">
    <source>
        <dbReference type="EMBL" id="SQI99736.1"/>
    </source>
</evidence>
<dbReference type="InterPro" id="IPR028082">
    <property type="entry name" value="Peripla_BP_I"/>
</dbReference>
<feature type="signal peptide" evidence="4">
    <location>
        <begin position="1"/>
        <end position="19"/>
    </location>
</feature>
<dbReference type="SUPFAM" id="SSF53822">
    <property type="entry name" value="Periplasmic binding protein-like I"/>
    <property type="match status" value="1"/>
</dbReference>
<name>A0AAX1TVH9_9FUSO</name>
<dbReference type="AlphaFoldDB" id="A0AAX1TVH9"/>
<dbReference type="Proteomes" id="UP000249008">
    <property type="component" value="Chromosome 1"/>
</dbReference>
<dbReference type="GO" id="GO:0030246">
    <property type="term" value="F:carbohydrate binding"/>
    <property type="evidence" value="ECO:0007669"/>
    <property type="project" value="UniProtKB-ARBA"/>
</dbReference>